<evidence type="ECO:0000256" key="1">
    <source>
        <dbReference type="SAM" id="Coils"/>
    </source>
</evidence>
<evidence type="ECO:0000313" key="4">
    <source>
        <dbReference type="Proteomes" id="UP000646827"/>
    </source>
</evidence>
<dbReference type="Proteomes" id="UP000646827">
    <property type="component" value="Unassembled WGS sequence"/>
</dbReference>
<feature type="region of interest" description="Disordered" evidence="2">
    <location>
        <begin position="631"/>
        <end position="733"/>
    </location>
</feature>
<dbReference type="OrthoDB" id="2287751at2759"/>
<evidence type="ECO:0000313" key="3">
    <source>
        <dbReference type="EMBL" id="KAG2228080.1"/>
    </source>
</evidence>
<feature type="compositionally biased region" description="Polar residues" evidence="2">
    <location>
        <begin position="711"/>
        <end position="721"/>
    </location>
</feature>
<feature type="region of interest" description="Disordered" evidence="2">
    <location>
        <begin position="166"/>
        <end position="230"/>
    </location>
</feature>
<sequence length="733" mass="85167">MKRVPHAAKVWDNVSTGSNMPFIVQLRLTDEAKFLGNLVIADLLQPEFQKPAVVKPACGIYYSFTQLRRVVVRAVTTHDFSKSFSVDLNSCVLTKFLAEYLVGLGRTVVIMHLNVEHDRCKKDLKSQEKELTRVTELLNLQKQRIEKLVVECSNSQQQLVREKNTIVDNGTHDTTKNVNKEQEKEGKDNDDPGYATTHLEQTNNLHIISNIPDDTATPDHKKHKDLTERERPNISLNAAWDKVQSIDAEFYALEQEERRRLLEIELITLRNRSNALNSASLNDNDNVEKQEEYAKSETNSIDSSDLVIIESLNKDEEQPKIPKNVPNISRHVDHKNDPDADDKEQSDNNSIDEDDEKYYAAIRNLYSRNGLDVHEYQQICDEMNRVFSENIQRYEQKEQQSKHDNHQLQMALNKVSREAKQYKEWFLEKQEMDQKLQEYEETSRKVNSQVDLLKSQLLQCNREISNYKEQAKKAEARWKEEKESNRKKSEAMEAKYYQLHNHVKKLHHDHQKEKEVNKRPRPNNERLVLREDDVLKTTNIIASTTKNQSQQEQYEKENERRIFALKNNDQGQLMYDTDDGEDIIMQSATNSFLTDNNIDDILPKQQHQLPVTSTSSPKMVKRKKLIIYRGDDTTMAESSSSSSVNKKEQSSSQSLPITSNIKNFRRRSSTSDNNRDNNKSNSRQEQQNSDSALGNYQQNIIEEEKPITRQPLKSINENAQGPQKKRRVSSKKK</sequence>
<feature type="region of interest" description="Disordered" evidence="2">
    <location>
        <begin position="277"/>
        <end position="299"/>
    </location>
</feature>
<feature type="coiled-coil region" evidence="1">
    <location>
        <begin position="391"/>
        <end position="488"/>
    </location>
</feature>
<proteinExistence type="predicted"/>
<accession>A0A8H7VPC1</accession>
<feature type="coiled-coil region" evidence="1">
    <location>
        <begin position="110"/>
        <end position="144"/>
    </location>
</feature>
<dbReference type="AlphaFoldDB" id="A0A8H7VPC1"/>
<feature type="compositionally biased region" description="Basic and acidic residues" evidence="2">
    <location>
        <begin position="330"/>
        <end position="346"/>
    </location>
</feature>
<evidence type="ECO:0000256" key="2">
    <source>
        <dbReference type="SAM" id="MobiDB-lite"/>
    </source>
</evidence>
<reference evidence="3 4" key="1">
    <citation type="submission" date="2020-12" db="EMBL/GenBank/DDBJ databases">
        <title>Metabolic potential, ecology and presence of endohyphal bacteria is reflected in genomic diversity of Mucoromycotina.</title>
        <authorList>
            <person name="Muszewska A."/>
            <person name="Okrasinska A."/>
            <person name="Steczkiewicz K."/>
            <person name="Drgas O."/>
            <person name="Orlowska M."/>
            <person name="Perlinska-Lenart U."/>
            <person name="Aleksandrzak-Piekarczyk T."/>
            <person name="Szatraj K."/>
            <person name="Zielenkiewicz U."/>
            <person name="Pilsyk S."/>
            <person name="Malc E."/>
            <person name="Mieczkowski P."/>
            <person name="Kruszewska J.S."/>
            <person name="Biernat P."/>
            <person name="Pawlowska J."/>
        </authorList>
    </citation>
    <scope>NUCLEOTIDE SEQUENCE [LARGE SCALE GENOMIC DNA]</scope>
    <source>
        <strain evidence="3 4">CBS 142.35</strain>
    </source>
</reference>
<organism evidence="3 4">
    <name type="scientific">Circinella minor</name>
    <dbReference type="NCBI Taxonomy" id="1195481"/>
    <lineage>
        <taxon>Eukaryota</taxon>
        <taxon>Fungi</taxon>
        <taxon>Fungi incertae sedis</taxon>
        <taxon>Mucoromycota</taxon>
        <taxon>Mucoromycotina</taxon>
        <taxon>Mucoromycetes</taxon>
        <taxon>Mucorales</taxon>
        <taxon>Lichtheimiaceae</taxon>
        <taxon>Circinella</taxon>
    </lineage>
</organism>
<feature type="compositionally biased region" description="Basic and acidic residues" evidence="2">
    <location>
        <begin position="166"/>
        <end position="190"/>
    </location>
</feature>
<comment type="caution">
    <text evidence="3">The sequence shown here is derived from an EMBL/GenBank/DDBJ whole genome shotgun (WGS) entry which is preliminary data.</text>
</comment>
<feature type="compositionally biased region" description="Basic residues" evidence="2">
    <location>
        <begin position="723"/>
        <end position="733"/>
    </location>
</feature>
<dbReference type="EMBL" id="JAEPRB010000002">
    <property type="protein sequence ID" value="KAG2228080.1"/>
    <property type="molecule type" value="Genomic_DNA"/>
</dbReference>
<feature type="region of interest" description="Disordered" evidence="2">
    <location>
        <begin position="312"/>
        <end position="355"/>
    </location>
</feature>
<feature type="compositionally biased region" description="Low complexity" evidence="2">
    <location>
        <begin position="637"/>
        <end position="654"/>
    </location>
</feature>
<feature type="compositionally biased region" description="Polar residues" evidence="2">
    <location>
        <begin position="605"/>
        <end position="617"/>
    </location>
</feature>
<feature type="region of interest" description="Disordered" evidence="2">
    <location>
        <begin position="604"/>
        <end position="623"/>
    </location>
</feature>
<protein>
    <submittedName>
        <fullName evidence="3">Uncharacterized protein</fullName>
    </submittedName>
</protein>
<feature type="compositionally biased region" description="Basic and acidic residues" evidence="2">
    <location>
        <begin position="286"/>
        <end position="295"/>
    </location>
</feature>
<keyword evidence="4" id="KW-1185">Reference proteome</keyword>
<name>A0A8H7VPC1_9FUNG</name>
<feature type="compositionally biased region" description="Polar residues" evidence="2">
    <location>
        <begin position="198"/>
        <end position="207"/>
    </location>
</feature>
<feature type="compositionally biased region" description="Polar residues" evidence="2">
    <location>
        <begin position="684"/>
        <end position="700"/>
    </location>
</feature>
<gene>
    <name evidence="3" type="ORF">INT45_009126</name>
</gene>
<keyword evidence="1" id="KW-0175">Coiled coil</keyword>